<reference evidence="2 4" key="1">
    <citation type="submission" date="2016-01" db="EMBL/GenBank/DDBJ databases">
        <authorList>
            <person name="Oliw E.H."/>
        </authorList>
    </citation>
    <scope>NUCLEOTIDE SEQUENCE [LARGE SCALE GENOMIC DNA]</scope>
    <source>
        <strain evidence="2 4">KA00635</strain>
    </source>
</reference>
<protein>
    <submittedName>
        <fullName evidence="2">Uncharacterized protein</fullName>
    </submittedName>
</protein>
<keyword evidence="5" id="KW-1185">Reference proteome</keyword>
<sequence length="397" mass="41889">MKPIYAFTVIMIVIAIGNMIAVKTKSIVSMLFSVSAIFVIGFSFGLPRSIFADSTLLAFGAMLIPPLLVHLGTSMNIRQLLDQWRVVIVALTAIVGIVVFVVGIGQLIVGPKAAFTAAPPIAGGVIAGIQMGQTAASIGQPELQILASLLVVVQGFVGYPIASYVLKREGQNILTAYRQGTLPPLPSDNGLQSQKHMIGDIYEELKSDEWYLAKLGFVAALAVLLSQSVKAMVGYNLLDQNILALIFGVIAHQVGLLEAKPINKANSYGISMAALTVVVISGLSRATVDVLLKLLPIILVTLVLGTIGIIIFASLAGKRLNVSPWLAMGIGISALFGFPGTYIVPIEVSNALSTNHEERQVILERIQPQMLVAGFITVSIASVVLAGILSPMLGALG</sequence>
<keyword evidence="1" id="KW-0812">Transmembrane</keyword>
<feature type="transmembrane region" description="Helical" evidence="1">
    <location>
        <begin position="6"/>
        <end position="22"/>
    </location>
</feature>
<feature type="transmembrane region" description="Helical" evidence="1">
    <location>
        <begin position="27"/>
        <end position="44"/>
    </location>
</feature>
<dbReference type="AlphaFoldDB" id="A0A133XZA3"/>
<feature type="transmembrane region" description="Helical" evidence="1">
    <location>
        <begin position="294"/>
        <end position="313"/>
    </location>
</feature>
<feature type="transmembrane region" description="Helical" evidence="1">
    <location>
        <begin position="50"/>
        <end position="72"/>
    </location>
</feature>
<accession>A0A133XZA3</accession>
<dbReference type="EMBL" id="LSCQ01000045">
    <property type="protein sequence ID" value="KXB36286.1"/>
    <property type="molecule type" value="Genomic_DNA"/>
</dbReference>
<dbReference type="STRING" id="87541.AWM71_03940"/>
<name>A0A133XZA3_9LACT</name>
<dbReference type="OrthoDB" id="3243277at2"/>
<feature type="transmembrane region" description="Helical" evidence="1">
    <location>
        <begin position="325"/>
        <end position="346"/>
    </location>
</feature>
<dbReference type="Proteomes" id="UP000234775">
    <property type="component" value="Unassembled WGS sequence"/>
</dbReference>
<feature type="transmembrane region" description="Helical" evidence="1">
    <location>
        <begin position="269"/>
        <end position="288"/>
    </location>
</feature>
<dbReference type="RefSeq" id="WP_060936836.1">
    <property type="nucleotide sequence ID" value="NZ_JASOZP010000016.1"/>
</dbReference>
<evidence type="ECO:0000313" key="2">
    <source>
        <dbReference type="EMBL" id="KXB36286.1"/>
    </source>
</evidence>
<feature type="transmembrane region" description="Helical" evidence="1">
    <location>
        <begin position="366"/>
        <end position="389"/>
    </location>
</feature>
<evidence type="ECO:0000313" key="4">
    <source>
        <dbReference type="Proteomes" id="UP000070422"/>
    </source>
</evidence>
<keyword evidence="1" id="KW-0472">Membrane</keyword>
<dbReference type="EMBL" id="PKGZ01000005">
    <property type="protein sequence ID" value="PKY91072.1"/>
    <property type="molecule type" value="Genomic_DNA"/>
</dbReference>
<dbReference type="PATRIC" id="fig|87541.4.peg.916"/>
<organism evidence="2 4">
    <name type="scientific">Aerococcus christensenii</name>
    <dbReference type="NCBI Taxonomy" id="87541"/>
    <lineage>
        <taxon>Bacteria</taxon>
        <taxon>Bacillati</taxon>
        <taxon>Bacillota</taxon>
        <taxon>Bacilli</taxon>
        <taxon>Lactobacillales</taxon>
        <taxon>Aerococcaceae</taxon>
        <taxon>Aerococcus</taxon>
    </lineage>
</organism>
<evidence type="ECO:0000313" key="3">
    <source>
        <dbReference type="EMBL" id="PKY91072.1"/>
    </source>
</evidence>
<gene>
    <name evidence="3" type="ORF">CYJ27_06380</name>
    <name evidence="2" type="ORF">HMPREF3187_00927</name>
</gene>
<reference evidence="3 5" key="2">
    <citation type="submission" date="2017-12" db="EMBL/GenBank/DDBJ databases">
        <title>Phylogenetic diversity of female urinary microbiome.</title>
        <authorList>
            <person name="Thomas-White K."/>
            <person name="Wolfe A.J."/>
        </authorList>
    </citation>
    <scope>NUCLEOTIDE SEQUENCE [LARGE SCALE GENOMIC DNA]</scope>
    <source>
        <strain evidence="3 5">UMB0844</strain>
    </source>
</reference>
<dbReference type="Proteomes" id="UP000070422">
    <property type="component" value="Unassembled WGS sequence"/>
</dbReference>
<evidence type="ECO:0000256" key="1">
    <source>
        <dbReference type="SAM" id="Phobius"/>
    </source>
</evidence>
<feature type="transmembrane region" description="Helical" evidence="1">
    <location>
        <begin position="84"/>
        <end position="109"/>
    </location>
</feature>
<comment type="caution">
    <text evidence="2">The sequence shown here is derived from an EMBL/GenBank/DDBJ whole genome shotgun (WGS) entry which is preliminary data.</text>
</comment>
<feature type="transmembrane region" description="Helical" evidence="1">
    <location>
        <begin position="241"/>
        <end position="257"/>
    </location>
</feature>
<dbReference type="InterPro" id="IPR049576">
    <property type="entry name" value="HDC-like"/>
</dbReference>
<keyword evidence="1" id="KW-1133">Transmembrane helix</keyword>
<proteinExistence type="predicted"/>
<feature type="transmembrane region" description="Helical" evidence="1">
    <location>
        <begin position="145"/>
        <end position="166"/>
    </location>
</feature>
<dbReference type="CDD" id="cd21416">
    <property type="entry name" value="HDC_protein"/>
    <property type="match status" value="1"/>
</dbReference>
<evidence type="ECO:0000313" key="5">
    <source>
        <dbReference type="Proteomes" id="UP000234775"/>
    </source>
</evidence>